<evidence type="ECO:0000313" key="1">
    <source>
        <dbReference type="EMBL" id="GIY81417.1"/>
    </source>
</evidence>
<dbReference type="EMBL" id="BPLR01016120">
    <property type="protein sequence ID" value="GIY81417.1"/>
    <property type="molecule type" value="Genomic_DNA"/>
</dbReference>
<proteinExistence type="predicted"/>
<reference evidence="1 2" key="1">
    <citation type="submission" date="2021-06" db="EMBL/GenBank/DDBJ databases">
        <title>Caerostris extrusa draft genome.</title>
        <authorList>
            <person name="Kono N."/>
            <person name="Arakawa K."/>
        </authorList>
    </citation>
    <scope>NUCLEOTIDE SEQUENCE [LARGE SCALE GENOMIC DNA]</scope>
</reference>
<name>A0AAV4WF46_CAEEX</name>
<organism evidence="1 2">
    <name type="scientific">Caerostris extrusa</name>
    <name type="common">Bark spider</name>
    <name type="synonym">Caerostris bankana</name>
    <dbReference type="NCBI Taxonomy" id="172846"/>
    <lineage>
        <taxon>Eukaryota</taxon>
        <taxon>Metazoa</taxon>
        <taxon>Ecdysozoa</taxon>
        <taxon>Arthropoda</taxon>
        <taxon>Chelicerata</taxon>
        <taxon>Arachnida</taxon>
        <taxon>Araneae</taxon>
        <taxon>Araneomorphae</taxon>
        <taxon>Entelegynae</taxon>
        <taxon>Araneoidea</taxon>
        <taxon>Araneidae</taxon>
        <taxon>Caerostris</taxon>
    </lineage>
</organism>
<sequence length="96" mass="10780">MNVSYSASKLFEAFRVFVVPTEQTIIPPADCGSKVSSTWEARFLEFPPRVQITHRLVRDASSHPLPSLPIVSAICSARANNHIVWLCLPPFVFRVK</sequence>
<dbReference type="Proteomes" id="UP001054945">
    <property type="component" value="Unassembled WGS sequence"/>
</dbReference>
<keyword evidence="2" id="KW-1185">Reference proteome</keyword>
<gene>
    <name evidence="1" type="ORF">CEXT_450761</name>
</gene>
<dbReference type="AlphaFoldDB" id="A0AAV4WF46"/>
<evidence type="ECO:0000313" key="2">
    <source>
        <dbReference type="Proteomes" id="UP001054945"/>
    </source>
</evidence>
<comment type="caution">
    <text evidence="1">The sequence shown here is derived from an EMBL/GenBank/DDBJ whole genome shotgun (WGS) entry which is preliminary data.</text>
</comment>
<protein>
    <submittedName>
        <fullName evidence="1">Uncharacterized protein</fullName>
    </submittedName>
</protein>
<accession>A0AAV4WF46</accession>